<evidence type="ECO:0000313" key="4">
    <source>
        <dbReference type="Proteomes" id="UP001152024"/>
    </source>
</evidence>
<proteinExistence type="predicted"/>
<dbReference type="PROSITE" id="PS50011">
    <property type="entry name" value="PROTEIN_KINASE_DOM"/>
    <property type="match status" value="1"/>
</dbReference>
<dbReference type="Proteomes" id="UP001152024">
    <property type="component" value="Unassembled WGS sequence"/>
</dbReference>
<evidence type="ECO:0000259" key="2">
    <source>
        <dbReference type="PROSITE" id="PS50011"/>
    </source>
</evidence>
<dbReference type="Gene3D" id="1.10.510.10">
    <property type="entry name" value="Transferase(Phosphotransferase) domain 1"/>
    <property type="match status" value="1"/>
</dbReference>
<accession>A0ABQ8RJE7</accession>
<protein>
    <recommendedName>
        <fullName evidence="2">Protein kinase domain-containing protein</fullName>
    </recommendedName>
</protein>
<evidence type="ECO:0000256" key="1">
    <source>
        <dbReference type="SAM" id="MobiDB-lite"/>
    </source>
</evidence>
<dbReference type="InterPro" id="IPR011009">
    <property type="entry name" value="Kinase-like_dom_sf"/>
</dbReference>
<feature type="domain" description="Protein kinase" evidence="2">
    <location>
        <begin position="157"/>
        <end position="513"/>
    </location>
</feature>
<organism evidence="3 4">
    <name type="scientific">Fusarium equiseti</name>
    <name type="common">Fusarium scirpi</name>
    <dbReference type="NCBI Taxonomy" id="61235"/>
    <lineage>
        <taxon>Eukaryota</taxon>
        <taxon>Fungi</taxon>
        <taxon>Dikarya</taxon>
        <taxon>Ascomycota</taxon>
        <taxon>Pezizomycotina</taxon>
        <taxon>Sordariomycetes</taxon>
        <taxon>Hypocreomycetidae</taxon>
        <taxon>Hypocreales</taxon>
        <taxon>Nectriaceae</taxon>
        <taxon>Fusarium</taxon>
        <taxon>Fusarium incarnatum-equiseti species complex</taxon>
    </lineage>
</organism>
<gene>
    <name evidence="3" type="ORF">NW768_004074</name>
</gene>
<comment type="caution">
    <text evidence="3">The sequence shown here is derived from an EMBL/GenBank/DDBJ whole genome shotgun (WGS) entry which is preliminary data.</text>
</comment>
<name>A0ABQ8RJE7_FUSEQ</name>
<feature type="compositionally biased region" description="Polar residues" evidence="1">
    <location>
        <begin position="356"/>
        <end position="372"/>
    </location>
</feature>
<dbReference type="InterPro" id="IPR036465">
    <property type="entry name" value="vWFA_dom_sf"/>
</dbReference>
<sequence>MAPHYLVHDEPHDEFIDFVRRELQPGIDGDDTPVKFICPKKTKAWWKKRSEYRIVRALNHNINVRPATIENGYLNIFSILVFMSKTYLITQFTANNFRDEQLPLLNPEHFGKGSAIERDMKEFCETQWMFCPVMFSGETPMDMRKIPRDQILPIQEQSRKTATGNNPKSTIRVVTLYPECHDHDWSSSDTVVFKEYHTQDREWLRSNWIRECNAFSKIDSFGHIVKYLDSFEQNNRCFVVLEYASEGSLLELFRRDPPATAEQRRYFLHGMMGLTKAIDKIQNLGGGAKAQRTGLYVIDSKPTPHTNARSAHRDIKPGNILIFPGTEGLYSSGFNMKLADFDTATSERPIDETESSLHNNDGSRTYCESQRPGTSPRLLIISSSGAPEACRFETYQDTTITPIPLSSDIWSLGCVFSEALVWVSGGMAALEKAAGLRKREIEMNYHYMVEDFGDCFHNGKIALNCVFESQQAAVDDLEGPKNLSGSVSLLIKRGMLVTAHERYHARDLWHDFRTRYDDLFPLGRSISLPTKPHRRPSPEFASSSHFDTFPRDSESDFHQEPHHRTGPNRERERQTIGGSPQYHPHSNPVKGTLQSPYPGAHVGSGASTHQNSPLMINHGQTPGLSETGYHFDNSLNINTNGFGIPPTMVSAGFPSIGLPIQENYRHSPYQSPTNNSWDPDRLHPQTVSGITTVKNVVYHRKFAKKKEHLDGYESFRDSMGQRHFIFVIDDSQSMRGVKGEVLEAVEALAWLVRDIDISFPEIRFTSNPQKRYPSTLPHRYLYNMLTMDKLIAPVRDWLNKDRNEHCNMRHVLNQIFRDTSLIDTKKPTSVLIFTNGVWENRTDDHRLVEDYIATILRRMEDKGVSDTDFTFQFVSFGDDRNGLARMTYLDDIALFGRTPETRV</sequence>
<dbReference type="PANTHER" id="PTHR24359:SF1">
    <property type="entry name" value="INHIBITOR OF NUCLEAR FACTOR KAPPA-B KINASE EPSILON SUBUNIT HOMOLOG 1-RELATED"/>
    <property type="match status" value="1"/>
</dbReference>
<feature type="compositionally biased region" description="Basic and acidic residues" evidence="1">
    <location>
        <begin position="548"/>
        <end position="574"/>
    </location>
</feature>
<evidence type="ECO:0000313" key="3">
    <source>
        <dbReference type="EMBL" id="KAJ4136461.1"/>
    </source>
</evidence>
<feature type="region of interest" description="Disordered" evidence="1">
    <location>
        <begin position="346"/>
        <end position="372"/>
    </location>
</feature>
<dbReference type="EMBL" id="JAOQBH010000005">
    <property type="protein sequence ID" value="KAJ4136461.1"/>
    <property type="molecule type" value="Genomic_DNA"/>
</dbReference>
<dbReference type="SUPFAM" id="SSF56112">
    <property type="entry name" value="Protein kinase-like (PK-like)"/>
    <property type="match status" value="1"/>
</dbReference>
<dbReference type="CDD" id="cd00180">
    <property type="entry name" value="PKc"/>
    <property type="match status" value="1"/>
</dbReference>
<feature type="region of interest" description="Disordered" evidence="1">
    <location>
        <begin position="524"/>
        <end position="596"/>
    </location>
</feature>
<dbReference type="SUPFAM" id="SSF53300">
    <property type="entry name" value="vWA-like"/>
    <property type="match status" value="1"/>
</dbReference>
<dbReference type="PANTHER" id="PTHR24359">
    <property type="entry name" value="SERINE/THREONINE-PROTEIN KINASE SBK1"/>
    <property type="match status" value="1"/>
</dbReference>
<dbReference type="SMART" id="SM00220">
    <property type="entry name" value="S_TKc"/>
    <property type="match status" value="1"/>
</dbReference>
<keyword evidence="4" id="KW-1185">Reference proteome</keyword>
<dbReference type="InterPro" id="IPR000719">
    <property type="entry name" value="Prot_kinase_dom"/>
</dbReference>
<reference evidence="3" key="1">
    <citation type="submission" date="2022-09" db="EMBL/GenBank/DDBJ databases">
        <title>Fusarium specimens isolated from Avocado Roots.</title>
        <authorList>
            <person name="Stajich J."/>
            <person name="Roper C."/>
            <person name="Heimlech-Rivalta G."/>
        </authorList>
    </citation>
    <scope>NUCLEOTIDE SEQUENCE</scope>
    <source>
        <strain evidence="3">CF00095</strain>
    </source>
</reference>